<evidence type="ECO:0000256" key="2">
    <source>
        <dbReference type="ARBA" id="ARBA00023002"/>
    </source>
</evidence>
<evidence type="ECO:0000256" key="3">
    <source>
        <dbReference type="SAM" id="MobiDB-lite"/>
    </source>
</evidence>
<dbReference type="RefSeq" id="WP_352065528.1">
    <property type="nucleotide sequence ID" value="NZ_JBEPAZ010000057.1"/>
</dbReference>
<sequence>MHLLYILVVTFTSPLAPCGRRGLDDASCSINRITVNRYSECEWITIHVDVIKIVRGQPVLEGTADFDAKHHPEAPTDVSMINQPRIADGVRVLRLRGGHYGDPYPVCPRLHPADGRPANQTRTARSSARNARRDMNLRGARILVPGATGEIGAALAVRLHALGARTALAGRDREALTRVSAACEHAPARTFDAWDAYSCAKTVDWAAAELGGLDGVVVCVGVAAFGPAGEVEDAVSEHLMAVNALAPMAFLRAAGDRLPEGGVLAAVTGIVAEAAPARMADYAAAKAALATWLTAVRREQRRQGVTVLEINLPHMDTGFAGRAVAGQAPPLPRGLPVPDAVDVIVRALSEGARLVRPGSGAALEVVR</sequence>
<dbReference type="PANTHER" id="PTHR44196:SF1">
    <property type="entry name" value="DEHYDROGENASE_REDUCTASE SDR FAMILY MEMBER 7B"/>
    <property type="match status" value="1"/>
</dbReference>
<evidence type="ECO:0000256" key="1">
    <source>
        <dbReference type="ARBA" id="ARBA00006484"/>
    </source>
</evidence>
<dbReference type="Gene3D" id="3.40.50.720">
    <property type="entry name" value="NAD(P)-binding Rossmann-like Domain"/>
    <property type="match status" value="1"/>
</dbReference>
<comment type="caution">
    <text evidence="4">The sequence shown here is derived from an EMBL/GenBank/DDBJ whole genome shotgun (WGS) entry which is preliminary data.</text>
</comment>
<protein>
    <submittedName>
        <fullName evidence="4">SDR family NAD(P)-dependent oxidoreductase</fullName>
    </submittedName>
</protein>
<dbReference type="InterPro" id="IPR036291">
    <property type="entry name" value="NAD(P)-bd_dom_sf"/>
</dbReference>
<dbReference type="SUPFAM" id="SSF51735">
    <property type="entry name" value="NAD(P)-binding Rossmann-fold domains"/>
    <property type="match status" value="1"/>
</dbReference>
<evidence type="ECO:0000313" key="4">
    <source>
        <dbReference type="EMBL" id="MER6433334.1"/>
    </source>
</evidence>
<dbReference type="PANTHER" id="PTHR44196">
    <property type="entry name" value="DEHYDROGENASE/REDUCTASE SDR FAMILY MEMBER 7B"/>
    <property type="match status" value="1"/>
</dbReference>
<dbReference type="Pfam" id="PF00106">
    <property type="entry name" value="adh_short"/>
    <property type="match status" value="1"/>
</dbReference>
<dbReference type="EMBL" id="JBEPAZ010000057">
    <property type="protein sequence ID" value="MER6433334.1"/>
    <property type="molecule type" value="Genomic_DNA"/>
</dbReference>
<reference evidence="4 5" key="1">
    <citation type="submission" date="2024-06" db="EMBL/GenBank/DDBJ databases">
        <title>The Natural Products Discovery Center: Release of the First 8490 Sequenced Strains for Exploring Actinobacteria Biosynthetic Diversity.</title>
        <authorList>
            <person name="Kalkreuter E."/>
            <person name="Kautsar S.A."/>
            <person name="Yang D."/>
            <person name="Bader C.D."/>
            <person name="Teijaro C.N."/>
            <person name="Fluegel L."/>
            <person name="Davis C.M."/>
            <person name="Simpson J.R."/>
            <person name="Lauterbach L."/>
            <person name="Steele A.D."/>
            <person name="Gui C."/>
            <person name="Meng S."/>
            <person name="Li G."/>
            <person name="Viehrig K."/>
            <person name="Ye F."/>
            <person name="Su P."/>
            <person name="Kiefer A.F."/>
            <person name="Nichols A."/>
            <person name="Cepeda A.J."/>
            <person name="Yan W."/>
            <person name="Fan B."/>
            <person name="Jiang Y."/>
            <person name="Adhikari A."/>
            <person name="Zheng C.-J."/>
            <person name="Schuster L."/>
            <person name="Cowan T.M."/>
            <person name="Smanski M.J."/>
            <person name="Chevrette M.G."/>
            <person name="De Carvalho L.P.S."/>
            <person name="Shen B."/>
        </authorList>
    </citation>
    <scope>NUCLEOTIDE SEQUENCE [LARGE SCALE GENOMIC DNA]</scope>
    <source>
        <strain evidence="4 5">NPDC001166</strain>
    </source>
</reference>
<dbReference type="Proteomes" id="UP001470023">
    <property type="component" value="Unassembled WGS sequence"/>
</dbReference>
<accession>A0ABV1UHY2</accession>
<comment type="similarity">
    <text evidence="1">Belongs to the short-chain dehydrogenases/reductases (SDR) family.</text>
</comment>
<keyword evidence="5" id="KW-1185">Reference proteome</keyword>
<dbReference type="InterPro" id="IPR002347">
    <property type="entry name" value="SDR_fam"/>
</dbReference>
<keyword evidence="2" id="KW-0560">Oxidoreductase</keyword>
<proteinExistence type="inferred from homology"/>
<gene>
    <name evidence="4" type="ORF">ABT272_37255</name>
</gene>
<organism evidence="4 5">
    <name type="scientific">Streptomyces sp. 900105245</name>
    <dbReference type="NCBI Taxonomy" id="3154379"/>
    <lineage>
        <taxon>Bacteria</taxon>
        <taxon>Bacillati</taxon>
        <taxon>Actinomycetota</taxon>
        <taxon>Actinomycetes</taxon>
        <taxon>Kitasatosporales</taxon>
        <taxon>Streptomycetaceae</taxon>
        <taxon>Streptomyces</taxon>
    </lineage>
</organism>
<feature type="region of interest" description="Disordered" evidence="3">
    <location>
        <begin position="109"/>
        <end position="130"/>
    </location>
</feature>
<evidence type="ECO:0000313" key="5">
    <source>
        <dbReference type="Proteomes" id="UP001470023"/>
    </source>
</evidence>
<name>A0ABV1UHY2_9ACTN</name>